<sequence length="93" mass="9721">MAACAGAVKANAGKATAAMIAETAPRRAARMARISVLMLPVCPRESRIRFIPATDLRAGRMGAAPQTVNGARSGPEHVRPARDRAGRTLLSCP</sequence>
<evidence type="ECO:0000313" key="2">
    <source>
        <dbReference type="EMBL" id="GAA0596191.1"/>
    </source>
</evidence>
<accession>A0ABP3QRS6</accession>
<name>A0ABP3QRS6_9ACTN</name>
<evidence type="ECO:0000313" key="3">
    <source>
        <dbReference type="Proteomes" id="UP001501427"/>
    </source>
</evidence>
<reference evidence="3" key="1">
    <citation type="journal article" date="2019" name="Int. J. Syst. Evol. Microbiol.">
        <title>The Global Catalogue of Microorganisms (GCM) 10K type strain sequencing project: providing services to taxonomists for standard genome sequencing and annotation.</title>
        <authorList>
            <consortium name="The Broad Institute Genomics Platform"/>
            <consortium name="The Broad Institute Genome Sequencing Center for Infectious Disease"/>
            <person name="Wu L."/>
            <person name="Ma J."/>
        </authorList>
    </citation>
    <scope>NUCLEOTIDE SEQUENCE [LARGE SCALE GENOMIC DNA]</scope>
    <source>
        <strain evidence="3">JCM 10667</strain>
    </source>
</reference>
<comment type="caution">
    <text evidence="2">The sequence shown here is derived from an EMBL/GenBank/DDBJ whole genome shotgun (WGS) entry which is preliminary data.</text>
</comment>
<feature type="compositionally biased region" description="Basic and acidic residues" evidence="1">
    <location>
        <begin position="74"/>
        <end position="86"/>
    </location>
</feature>
<gene>
    <name evidence="2" type="ORF">GCM10009546_67840</name>
</gene>
<dbReference type="EMBL" id="BAAAHD010000084">
    <property type="protein sequence ID" value="GAA0596191.1"/>
    <property type="molecule type" value="Genomic_DNA"/>
</dbReference>
<protein>
    <submittedName>
        <fullName evidence="2">Uncharacterized protein</fullName>
    </submittedName>
</protein>
<feature type="region of interest" description="Disordered" evidence="1">
    <location>
        <begin position="61"/>
        <end position="93"/>
    </location>
</feature>
<evidence type="ECO:0000256" key="1">
    <source>
        <dbReference type="SAM" id="MobiDB-lite"/>
    </source>
</evidence>
<keyword evidence="3" id="KW-1185">Reference proteome</keyword>
<dbReference type="Proteomes" id="UP001501427">
    <property type="component" value="Unassembled WGS sequence"/>
</dbReference>
<organism evidence="2 3">
    <name type="scientific">Actinomadura livida</name>
    <dbReference type="NCBI Taxonomy" id="79909"/>
    <lineage>
        <taxon>Bacteria</taxon>
        <taxon>Bacillati</taxon>
        <taxon>Actinomycetota</taxon>
        <taxon>Actinomycetes</taxon>
        <taxon>Streptosporangiales</taxon>
        <taxon>Thermomonosporaceae</taxon>
        <taxon>Actinomadura</taxon>
    </lineage>
</organism>
<proteinExistence type="predicted"/>